<evidence type="ECO:0000313" key="3">
    <source>
        <dbReference type="Proteomes" id="UP000460298"/>
    </source>
</evidence>
<dbReference type="AlphaFoldDB" id="A0A833H537"/>
<evidence type="ECO:0000256" key="1">
    <source>
        <dbReference type="SAM" id="MobiDB-lite"/>
    </source>
</evidence>
<feature type="compositionally biased region" description="Basic and acidic residues" evidence="1">
    <location>
        <begin position="71"/>
        <end position="81"/>
    </location>
</feature>
<name>A0A833H537_9LEPT</name>
<feature type="compositionally biased region" description="Polar residues" evidence="1">
    <location>
        <begin position="607"/>
        <end position="619"/>
    </location>
</feature>
<feature type="compositionally biased region" description="Basic and acidic residues" evidence="1">
    <location>
        <begin position="37"/>
        <end position="59"/>
    </location>
</feature>
<feature type="region of interest" description="Disordered" evidence="1">
    <location>
        <begin position="37"/>
        <end position="81"/>
    </location>
</feature>
<feature type="compositionally biased region" description="Basic and acidic residues" evidence="1">
    <location>
        <begin position="346"/>
        <end position="355"/>
    </location>
</feature>
<dbReference type="EMBL" id="WBUI01000001">
    <property type="protein sequence ID" value="KAB2935220.1"/>
    <property type="molecule type" value="Genomic_DNA"/>
</dbReference>
<accession>A0A833H537</accession>
<feature type="region of interest" description="Disordered" evidence="1">
    <location>
        <begin position="317"/>
        <end position="355"/>
    </location>
</feature>
<organism evidence="2 3">
    <name type="scientific">Leptonema illini</name>
    <dbReference type="NCBI Taxonomy" id="183"/>
    <lineage>
        <taxon>Bacteria</taxon>
        <taxon>Pseudomonadati</taxon>
        <taxon>Spirochaetota</taxon>
        <taxon>Spirochaetia</taxon>
        <taxon>Leptospirales</taxon>
        <taxon>Leptospiraceae</taxon>
        <taxon>Leptonema</taxon>
    </lineage>
</organism>
<evidence type="ECO:0000313" key="2">
    <source>
        <dbReference type="EMBL" id="KAB2935220.1"/>
    </source>
</evidence>
<reference evidence="2 3" key="1">
    <citation type="submission" date="2019-10" db="EMBL/GenBank/DDBJ databases">
        <title>Extracellular Electron Transfer in a Candidatus Methanoperedens spp. Enrichment Culture.</title>
        <authorList>
            <person name="Berger S."/>
            <person name="Rangel Shaw D."/>
            <person name="Berben T."/>
            <person name="In 'T Zandt M."/>
            <person name="Frank J."/>
            <person name="Reimann J."/>
            <person name="Jetten M.S.M."/>
            <person name="Welte C.U."/>
        </authorList>
    </citation>
    <scope>NUCLEOTIDE SEQUENCE [LARGE SCALE GENOMIC DNA]</scope>
    <source>
        <strain evidence="2">SB12</strain>
    </source>
</reference>
<dbReference type="Proteomes" id="UP000460298">
    <property type="component" value="Unassembled WGS sequence"/>
</dbReference>
<feature type="region of interest" description="Disordered" evidence="1">
    <location>
        <begin position="584"/>
        <end position="619"/>
    </location>
</feature>
<proteinExistence type="predicted"/>
<feature type="compositionally biased region" description="Acidic residues" evidence="1">
    <location>
        <begin position="336"/>
        <end position="345"/>
    </location>
</feature>
<protein>
    <submittedName>
        <fullName evidence="2">Uncharacterized protein</fullName>
    </submittedName>
</protein>
<gene>
    <name evidence="2" type="ORF">F9K24_00395</name>
</gene>
<sequence>MDEMEFDRTRKAIGSEALEEEERKRLLGTFTSSGGKVLDEKALRRQQAEAKRSGKESPSEGRSSPVSDVKLPSELRKEQRARELERQALERKRKDAMRRESSSFFARLGIKFRCSIAGLTPFGSAMVQPSALSFFSLELRKALIECNILGNELLVNDAEVARSMKKELKNPFYIELVNRARLLYDRLELSELLASYSEANPRPVPLESMRVPLFSLLRKLYALMPYRESYLKSVQTGILIQQKQQKKAADLYVAKQKGIEASWRLLMDKAFPKILLLVQRLEMKNIGPGHPLFEEMIGFGADLRVQVPQGGVIVEPATGVAEEKPESGTPGAEASQVEEEALDPEEQAKKDKERKKQELAQRLFDYGLGLHRRRTPEQLREAYDAKNEYVLADLHDKAFLSYMLLKFFDDQFAFILTTNRLQLEPIVQSGVRVNLKQDLTDAYQNIRSCHDMFRAYYHDYVEYRKALDEGSKTGNYVEHAKKVSMFETRRGKTGREVRMAIKNYMNRIEKLLAVLLKDMKEGGRVVLNPNDVFVMDLEADQSKLMNGRKMKEIIRDTYAFAHVLGRRLENGDLYGGVLELSEEDFQASTKDSTAPAPPPEEEGAASDSGQESQKSNEAF</sequence>
<comment type="caution">
    <text evidence="2">The sequence shown here is derived from an EMBL/GenBank/DDBJ whole genome shotgun (WGS) entry which is preliminary data.</text>
</comment>